<feature type="transmembrane region" description="Helical" evidence="18">
    <location>
        <begin position="180"/>
        <end position="202"/>
    </location>
</feature>
<keyword evidence="10 18" id="KW-1133">Transmembrane helix</keyword>
<dbReference type="AlphaFoldDB" id="A0ABD2XD75"/>
<evidence type="ECO:0000256" key="1">
    <source>
        <dbReference type="ARBA" id="ARBA00004613"/>
    </source>
</evidence>
<evidence type="ECO:0000256" key="13">
    <source>
        <dbReference type="ARBA" id="ARBA00023170"/>
    </source>
</evidence>
<protein>
    <recommendedName>
        <fullName evidence="20">Pacifastin domain-containing protein</fullName>
    </recommendedName>
</protein>
<dbReference type="EMBL" id="JBJJXI010000030">
    <property type="protein sequence ID" value="KAL3403387.1"/>
    <property type="molecule type" value="Genomic_DNA"/>
</dbReference>
<comment type="caution">
    <text evidence="21">The sequence shown here is derived from an EMBL/GenBank/DDBJ whole genome shotgun (WGS) entry which is preliminary data.</text>
</comment>
<evidence type="ECO:0000256" key="17">
    <source>
        <dbReference type="SAM" id="MobiDB-lite"/>
    </source>
</evidence>
<evidence type="ECO:0000256" key="16">
    <source>
        <dbReference type="PROSITE-ProRule" id="PRU00776"/>
    </source>
</evidence>
<dbReference type="Proteomes" id="UP001627154">
    <property type="component" value="Unassembled WGS sequence"/>
</dbReference>
<evidence type="ECO:0000256" key="3">
    <source>
        <dbReference type="ARBA" id="ARBA00022475"/>
    </source>
</evidence>
<proteinExistence type="inferred from homology"/>
<feature type="disulfide bond" evidence="16">
    <location>
        <begin position="101"/>
        <end position="116"/>
    </location>
</feature>
<keyword evidence="7 18" id="KW-0812">Transmembrane</keyword>
<dbReference type="InterPro" id="IPR004117">
    <property type="entry name" value="7tm6_olfct_rcpt"/>
</dbReference>
<evidence type="ECO:0000256" key="19">
    <source>
        <dbReference type="SAM" id="SignalP"/>
    </source>
</evidence>
<sequence>MRFITVVFFAAVIAFAAAYEITESNPKFGAMVAQAQSLSERLKRAPVEALCPIKNNYKVDACNWCYCDPTNGHTSCGRKPCPKETPTTTTTEPPSEVSDTCPEGTRFKRDCNECTCEPELGITQCTTKSCPRTERPEFSGEGSDVEYRRGKETIDGTSRTRIDEEIRGARISFNSNIRQFGTFGIAILIHMGYYFGIGQLLINSSDKVHFSIYSSNWFLASAKSQRLLVMASTRTLYPCFITSGKLNPLNLESFGTILKRISSTISVMLAIV</sequence>
<dbReference type="PANTHER" id="PTHR21137">
    <property type="entry name" value="ODORANT RECEPTOR"/>
    <property type="match status" value="1"/>
</dbReference>
<evidence type="ECO:0000256" key="15">
    <source>
        <dbReference type="ARBA" id="ARBA00029459"/>
    </source>
</evidence>
<accession>A0ABD2XD75</accession>
<keyword evidence="14" id="KW-0807">Transducer</keyword>
<keyword evidence="4" id="KW-0964">Secreted</keyword>
<keyword evidence="12 16" id="KW-1015">Disulfide bond</keyword>
<organism evidence="21 22">
    <name type="scientific">Trichogramma kaykai</name>
    <dbReference type="NCBI Taxonomy" id="54128"/>
    <lineage>
        <taxon>Eukaryota</taxon>
        <taxon>Metazoa</taxon>
        <taxon>Ecdysozoa</taxon>
        <taxon>Arthropoda</taxon>
        <taxon>Hexapoda</taxon>
        <taxon>Insecta</taxon>
        <taxon>Pterygota</taxon>
        <taxon>Neoptera</taxon>
        <taxon>Endopterygota</taxon>
        <taxon>Hymenoptera</taxon>
        <taxon>Apocrita</taxon>
        <taxon>Proctotrupomorpha</taxon>
        <taxon>Chalcidoidea</taxon>
        <taxon>Trichogrammatidae</taxon>
        <taxon>Trichogramma</taxon>
    </lineage>
</organism>
<feature type="site" description="Reactive bond" evidence="16">
    <location>
        <begin position="127"/>
        <end position="128"/>
    </location>
</feature>
<evidence type="ECO:0000256" key="8">
    <source>
        <dbReference type="ARBA" id="ARBA00022725"/>
    </source>
</evidence>
<evidence type="ECO:0000259" key="20">
    <source>
        <dbReference type="PROSITE" id="PS51446"/>
    </source>
</evidence>
<evidence type="ECO:0000256" key="2">
    <source>
        <dbReference type="ARBA" id="ARBA00004651"/>
    </source>
</evidence>
<dbReference type="GO" id="GO:0004867">
    <property type="term" value="F:serine-type endopeptidase inhibitor activity"/>
    <property type="evidence" value="ECO:0007669"/>
    <property type="project" value="UniProtKB-UniRule"/>
</dbReference>
<evidence type="ECO:0000256" key="6">
    <source>
        <dbReference type="ARBA" id="ARBA00022690"/>
    </source>
</evidence>
<dbReference type="PANTHER" id="PTHR21137:SF35">
    <property type="entry name" value="ODORANT RECEPTOR 19A-RELATED"/>
    <property type="match status" value="1"/>
</dbReference>
<evidence type="ECO:0000313" key="21">
    <source>
        <dbReference type="EMBL" id="KAL3403387.1"/>
    </source>
</evidence>
<keyword evidence="8" id="KW-0552">Olfaction</keyword>
<gene>
    <name evidence="21" type="ORF">TKK_003678</name>
</gene>
<feature type="domain" description="Pacifastin" evidence="20">
    <location>
        <begin position="98"/>
        <end position="133"/>
    </location>
</feature>
<evidence type="ECO:0000256" key="4">
    <source>
        <dbReference type="ARBA" id="ARBA00022525"/>
    </source>
</evidence>
<evidence type="ECO:0000256" key="7">
    <source>
        <dbReference type="ARBA" id="ARBA00022692"/>
    </source>
</evidence>
<feature type="signal peptide" evidence="19">
    <location>
        <begin position="1"/>
        <end position="18"/>
    </location>
</feature>
<keyword evidence="3" id="KW-1003">Cell membrane</keyword>
<keyword evidence="11 18" id="KW-0472">Membrane</keyword>
<dbReference type="GO" id="GO:0005886">
    <property type="term" value="C:plasma membrane"/>
    <property type="evidence" value="ECO:0007669"/>
    <property type="project" value="UniProtKB-SubCell"/>
</dbReference>
<dbReference type="Pfam" id="PF02949">
    <property type="entry name" value="7tm_6"/>
    <property type="match status" value="1"/>
</dbReference>
<dbReference type="SUPFAM" id="SSF57283">
    <property type="entry name" value="PMP inhibitors"/>
    <property type="match status" value="1"/>
</dbReference>
<comment type="subcellular location">
    <subcellularLocation>
        <location evidence="2">Cell membrane</location>
        <topology evidence="2">Multi-pass membrane protein</topology>
    </subcellularLocation>
    <subcellularLocation>
        <location evidence="1">Secreted</location>
    </subcellularLocation>
</comment>
<name>A0ABD2XD75_9HYME</name>
<feature type="compositionally biased region" description="Low complexity" evidence="17">
    <location>
        <begin position="84"/>
        <end position="94"/>
    </location>
</feature>
<evidence type="ECO:0000256" key="9">
    <source>
        <dbReference type="ARBA" id="ARBA00022900"/>
    </source>
</evidence>
<keyword evidence="6 16" id="KW-0646">Protease inhibitor</keyword>
<dbReference type="GO" id="GO:0007165">
    <property type="term" value="P:signal transduction"/>
    <property type="evidence" value="ECO:0007669"/>
    <property type="project" value="UniProtKB-KW"/>
</dbReference>
<dbReference type="GO" id="GO:0005576">
    <property type="term" value="C:extracellular region"/>
    <property type="evidence" value="ECO:0007669"/>
    <property type="project" value="UniProtKB-SubCell"/>
</dbReference>
<feature type="region of interest" description="Disordered" evidence="17">
    <location>
        <begin position="76"/>
        <end position="102"/>
    </location>
</feature>
<keyword evidence="9 16" id="KW-0722">Serine protease inhibitor</keyword>
<reference evidence="21 22" key="1">
    <citation type="journal article" date="2024" name="bioRxiv">
        <title>A reference genome for Trichogramma kaykai: A tiny desert-dwelling parasitoid wasp with competing sex-ratio distorters.</title>
        <authorList>
            <person name="Culotta J."/>
            <person name="Lindsey A.R."/>
        </authorList>
    </citation>
    <scope>NUCLEOTIDE SEQUENCE [LARGE SCALE GENOMIC DNA]</scope>
    <source>
        <strain evidence="21 22">KSX58</strain>
    </source>
</reference>
<dbReference type="GO" id="GO:0007608">
    <property type="term" value="P:sensory perception of smell"/>
    <property type="evidence" value="ECO:0007669"/>
    <property type="project" value="UniProtKB-KW"/>
</dbReference>
<evidence type="ECO:0000256" key="5">
    <source>
        <dbReference type="ARBA" id="ARBA00022606"/>
    </source>
</evidence>
<evidence type="ECO:0000256" key="14">
    <source>
        <dbReference type="ARBA" id="ARBA00023224"/>
    </source>
</evidence>
<feature type="chain" id="PRO_5044889033" description="Pacifastin domain-containing protein" evidence="19">
    <location>
        <begin position="19"/>
        <end position="272"/>
    </location>
</feature>
<comment type="caution">
    <text evidence="16">Lacks conserved residue(s) required for the propagation of feature annotation.</text>
</comment>
<evidence type="ECO:0000256" key="18">
    <source>
        <dbReference type="SAM" id="Phobius"/>
    </source>
</evidence>
<dbReference type="InterPro" id="IPR036201">
    <property type="entry name" value="Pacifastin_dom_sf"/>
</dbReference>
<comment type="similarity">
    <text evidence="15 16">Belongs to the protease inhibitor I19 family.</text>
</comment>
<dbReference type="Pfam" id="PF05375">
    <property type="entry name" value="Pacifastin_I"/>
    <property type="match status" value="1"/>
</dbReference>
<keyword evidence="19" id="KW-0732">Signal</keyword>
<evidence type="ECO:0000256" key="12">
    <source>
        <dbReference type="ARBA" id="ARBA00023157"/>
    </source>
</evidence>
<keyword evidence="5" id="KW-0716">Sensory transduction</keyword>
<evidence type="ECO:0000256" key="11">
    <source>
        <dbReference type="ARBA" id="ARBA00023136"/>
    </source>
</evidence>
<keyword evidence="13" id="KW-0675">Receptor</keyword>
<evidence type="ECO:0000313" key="22">
    <source>
        <dbReference type="Proteomes" id="UP001627154"/>
    </source>
</evidence>
<keyword evidence="22" id="KW-1185">Reference proteome</keyword>
<dbReference type="PROSITE" id="PS51446">
    <property type="entry name" value="PACIFASTIN"/>
    <property type="match status" value="1"/>
</dbReference>
<dbReference type="InterPro" id="IPR008037">
    <property type="entry name" value="Pacifastin_dom"/>
</dbReference>
<evidence type="ECO:0000256" key="10">
    <source>
        <dbReference type="ARBA" id="ARBA00022989"/>
    </source>
</evidence>